<dbReference type="PROSITE" id="PS00211">
    <property type="entry name" value="ABC_TRANSPORTER_1"/>
    <property type="match status" value="1"/>
</dbReference>
<keyword evidence="7" id="KW-1185">Reference proteome</keyword>
<reference evidence="6 7" key="1">
    <citation type="submission" date="2019-03" db="EMBL/GenBank/DDBJ databases">
        <title>Genomic Encyclopedia of Type Strains, Phase IV (KMG-IV): sequencing the most valuable type-strain genomes for metagenomic binning, comparative biology and taxonomic classification.</title>
        <authorList>
            <person name="Goeker M."/>
        </authorList>
    </citation>
    <scope>NUCLEOTIDE SEQUENCE [LARGE SCALE GENOMIC DNA]</scope>
    <source>
        <strain evidence="6 7">DSM 9035</strain>
    </source>
</reference>
<dbReference type="InterPro" id="IPR003593">
    <property type="entry name" value="AAA+_ATPase"/>
</dbReference>
<organism evidence="6 7">
    <name type="scientific">Aquabacter spiritensis</name>
    <dbReference type="NCBI Taxonomy" id="933073"/>
    <lineage>
        <taxon>Bacteria</taxon>
        <taxon>Pseudomonadati</taxon>
        <taxon>Pseudomonadota</taxon>
        <taxon>Alphaproteobacteria</taxon>
        <taxon>Hyphomicrobiales</taxon>
        <taxon>Xanthobacteraceae</taxon>
        <taxon>Aquabacter</taxon>
    </lineage>
</organism>
<dbReference type="GO" id="GO:0016887">
    <property type="term" value="F:ATP hydrolysis activity"/>
    <property type="evidence" value="ECO:0007669"/>
    <property type="project" value="InterPro"/>
</dbReference>
<proteinExistence type="inferred from homology"/>
<dbReference type="InterPro" id="IPR027417">
    <property type="entry name" value="P-loop_NTPase"/>
</dbReference>
<keyword evidence="2" id="KW-0813">Transport</keyword>
<evidence type="ECO:0000313" key="7">
    <source>
        <dbReference type="Proteomes" id="UP000294664"/>
    </source>
</evidence>
<dbReference type="Proteomes" id="UP000294664">
    <property type="component" value="Unassembled WGS sequence"/>
</dbReference>
<dbReference type="InterPro" id="IPR003439">
    <property type="entry name" value="ABC_transporter-like_ATP-bd"/>
</dbReference>
<keyword evidence="3" id="KW-0547">Nucleotide-binding</keyword>
<sequence>MALTATLAAVPPLEATPAPARVRAELRDLKISFPRPDLPPLEVISGISMSVGEGEFVAVVGPSGSGKSTILRALCGLLKPSGGRVMVDGRDVTAPPPGVGFMFQKDALLPWRTVSGNIAVGAELGGTPAAERPERIAALIRLLRLDGFEDAWPRQLSGGMRQRVSLGRLLAYQPSLMLMDEPFGALDYQTKIAMGLELLRVWEAERRSIIFVTHDIEEAVALADRVVVFSARPARIVADYKVTLPRPRHMRSMRSDPAFTRLTEAIWSDLALPD</sequence>
<dbReference type="CDD" id="cd03293">
    <property type="entry name" value="ABC_NrtD_SsuB_transporters"/>
    <property type="match status" value="1"/>
</dbReference>
<accession>A0A4R3M4L8</accession>
<dbReference type="SMART" id="SM00382">
    <property type="entry name" value="AAA"/>
    <property type="match status" value="1"/>
</dbReference>
<dbReference type="SUPFAM" id="SSF52540">
    <property type="entry name" value="P-loop containing nucleoside triphosphate hydrolases"/>
    <property type="match status" value="1"/>
</dbReference>
<dbReference type="PANTHER" id="PTHR42788:SF13">
    <property type="entry name" value="ALIPHATIC SULFONATES IMPORT ATP-BINDING PROTEIN SSUB"/>
    <property type="match status" value="1"/>
</dbReference>
<feature type="domain" description="ABC transporter" evidence="5">
    <location>
        <begin position="26"/>
        <end position="256"/>
    </location>
</feature>
<dbReference type="Pfam" id="PF00005">
    <property type="entry name" value="ABC_tran"/>
    <property type="match status" value="1"/>
</dbReference>
<evidence type="ECO:0000256" key="4">
    <source>
        <dbReference type="ARBA" id="ARBA00022840"/>
    </source>
</evidence>
<gene>
    <name evidence="6" type="ORF">EDC64_103229</name>
</gene>
<comment type="similarity">
    <text evidence="1">Belongs to the ABC transporter superfamily.</text>
</comment>
<protein>
    <submittedName>
        <fullName evidence="6">NitT/TauT family transport system ATP-binding protein</fullName>
    </submittedName>
</protein>
<dbReference type="PROSITE" id="PS50893">
    <property type="entry name" value="ABC_TRANSPORTER_2"/>
    <property type="match status" value="1"/>
</dbReference>
<dbReference type="InterPro" id="IPR050166">
    <property type="entry name" value="ABC_transporter_ATP-bind"/>
</dbReference>
<dbReference type="PANTHER" id="PTHR42788">
    <property type="entry name" value="TAURINE IMPORT ATP-BINDING PROTEIN-RELATED"/>
    <property type="match status" value="1"/>
</dbReference>
<evidence type="ECO:0000313" key="6">
    <source>
        <dbReference type="EMBL" id="TCT06125.1"/>
    </source>
</evidence>
<comment type="caution">
    <text evidence="6">The sequence shown here is derived from an EMBL/GenBank/DDBJ whole genome shotgun (WGS) entry which is preliminary data.</text>
</comment>
<dbReference type="InterPro" id="IPR017871">
    <property type="entry name" value="ABC_transporter-like_CS"/>
</dbReference>
<dbReference type="RefSeq" id="WP_132030641.1">
    <property type="nucleotide sequence ID" value="NZ_SMAI01000003.1"/>
</dbReference>
<evidence type="ECO:0000256" key="3">
    <source>
        <dbReference type="ARBA" id="ARBA00022741"/>
    </source>
</evidence>
<dbReference type="OrthoDB" id="9807242at2"/>
<dbReference type="Gene3D" id="3.40.50.300">
    <property type="entry name" value="P-loop containing nucleotide triphosphate hydrolases"/>
    <property type="match status" value="1"/>
</dbReference>
<dbReference type="GO" id="GO:0005524">
    <property type="term" value="F:ATP binding"/>
    <property type="evidence" value="ECO:0007669"/>
    <property type="project" value="UniProtKB-KW"/>
</dbReference>
<name>A0A4R3M4L8_9HYPH</name>
<evidence type="ECO:0000256" key="1">
    <source>
        <dbReference type="ARBA" id="ARBA00005417"/>
    </source>
</evidence>
<evidence type="ECO:0000256" key="2">
    <source>
        <dbReference type="ARBA" id="ARBA00022448"/>
    </source>
</evidence>
<dbReference type="EMBL" id="SMAI01000003">
    <property type="protein sequence ID" value="TCT06125.1"/>
    <property type="molecule type" value="Genomic_DNA"/>
</dbReference>
<keyword evidence="4 6" id="KW-0067">ATP-binding</keyword>
<dbReference type="AlphaFoldDB" id="A0A4R3M4L8"/>
<evidence type="ECO:0000259" key="5">
    <source>
        <dbReference type="PROSITE" id="PS50893"/>
    </source>
</evidence>